<feature type="non-terminal residue" evidence="2">
    <location>
        <position position="78"/>
    </location>
</feature>
<dbReference type="Proteomes" id="UP000824998">
    <property type="component" value="Unassembled WGS sequence"/>
</dbReference>
<comment type="caution">
    <text evidence="2">The sequence shown here is derived from an EMBL/GenBank/DDBJ whole genome shotgun (WGS) entry which is preliminary data.</text>
</comment>
<sequence length="78" mass="8501">MGLFGSLGISTGFALTKYVKLDELKTKEKNDDREMLNTRQLDEGDLFGVRALEGGYFGGVAQSRPNSPTPSYVLSPQS</sequence>
<dbReference type="AlphaFoldDB" id="A0A9P7Y862"/>
<evidence type="ECO:0000313" key="3">
    <source>
        <dbReference type="Proteomes" id="UP000824998"/>
    </source>
</evidence>
<protein>
    <submittedName>
        <fullName evidence="2">Uncharacterized protein</fullName>
    </submittedName>
</protein>
<dbReference type="EMBL" id="MU251854">
    <property type="protein sequence ID" value="KAG9228831.1"/>
    <property type="molecule type" value="Genomic_DNA"/>
</dbReference>
<accession>A0A9P7Y862</accession>
<feature type="compositionally biased region" description="Polar residues" evidence="1">
    <location>
        <begin position="63"/>
        <end position="78"/>
    </location>
</feature>
<name>A0A9P7Y862_9HELO</name>
<feature type="region of interest" description="Disordered" evidence="1">
    <location>
        <begin position="58"/>
        <end position="78"/>
    </location>
</feature>
<evidence type="ECO:0000313" key="2">
    <source>
        <dbReference type="EMBL" id="KAG9228831.1"/>
    </source>
</evidence>
<keyword evidence="3" id="KW-1185">Reference proteome</keyword>
<gene>
    <name evidence="2" type="ORF">BJ875DRAFT_355174</name>
</gene>
<evidence type="ECO:0000256" key="1">
    <source>
        <dbReference type="SAM" id="MobiDB-lite"/>
    </source>
</evidence>
<dbReference type="PANTHER" id="PTHR40623:SF1">
    <property type="match status" value="1"/>
</dbReference>
<dbReference type="PANTHER" id="PTHR40623">
    <property type="entry name" value="INTEGRAL MEMBRANE PROTEIN"/>
    <property type="match status" value="1"/>
</dbReference>
<proteinExistence type="predicted"/>
<organism evidence="2 3">
    <name type="scientific">Amylocarpus encephaloides</name>
    <dbReference type="NCBI Taxonomy" id="45428"/>
    <lineage>
        <taxon>Eukaryota</taxon>
        <taxon>Fungi</taxon>
        <taxon>Dikarya</taxon>
        <taxon>Ascomycota</taxon>
        <taxon>Pezizomycotina</taxon>
        <taxon>Leotiomycetes</taxon>
        <taxon>Helotiales</taxon>
        <taxon>Helotiales incertae sedis</taxon>
        <taxon>Amylocarpus</taxon>
    </lineage>
</organism>
<dbReference type="OrthoDB" id="5361354at2759"/>
<reference evidence="2" key="1">
    <citation type="journal article" date="2021" name="IMA Fungus">
        <title>Genomic characterization of three marine fungi, including Emericellopsis atlantica sp. nov. with signatures of a generalist lifestyle and marine biomass degradation.</title>
        <authorList>
            <person name="Hagestad O.C."/>
            <person name="Hou L."/>
            <person name="Andersen J.H."/>
            <person name="Hansen E.H."/>
            <person name="Altermark B."/>
            <person name="Li C."/>
            <person name="Kuhnert E."/>
            <person name="Cox R.J."/>
            <person name="Crous P.W."/>
            <person name="Spatafora J.W."/>
            <person name="Lail K."/>
            <person name="Amirebrahimi M."/>
            <person name="Lipzen A."/>
            <person name="Pangilinan J."/>
            <person name="Andreopoulos W."/>
            <person name="Hayes R.D."/>
            <person name="Ng V."/>
            <person name="Grigoriev I.V."/>
            <person name="Jackson S.A."/>
            <person name="Sutton T.D.S."/>
            <person name="Dobson A.D.W."/>
            <person name="Rama T."/>
        </authorList>
    </citation>
    <scope>NUCLEOTIDE SEQUENCE</scope>
    <source>
        <strain evidence="2">TRa018bII</strain>
    </source>
</reference>